<protein>
    <submittedName>
        <fullName evidence="1">Uncharacterized protein</fullName>
    </submittedName>
</protein>
<reference evidence="1" key="1">
    <citation type="submission" date="2021-05" db="EMBL/GenBank/DDBJ databases">
        <authorList>
            <person name="Alioto T."/>
            <person name="Alioto T."/>
            <person name="Gomez Garrido J."/>
        </authorList>
    </citation>
    <scope>NUCLEOTIDE SEQUENCE</scope>
</reference>
<proteinExistence type="predicted"/>
<sequence length="99" mass="11668">MTKKYIGDFFGPKSRLMGSFLLVKFETELCVFYVPLRNKGLNHLYLGTYCSHFFLNTLRATSLICERRCSLLWGHVSHYERHLIFKMIISHMGFPVNVF</sequence>
<dbReference type="EMBL" id="HBUF01347210">
    <property type="protein sequence ID" value="CAG6710546.1"/>
    <property type="molecule type" value="Transcribed_RNA"/>
</dbReference>
<name>A0A8D8UVG6_9HEMI</name>
<organism evidence="1">
    <name type="scientific">Cacopsylla melanoneura</name>
    <dbReference type="NCBI Taxonomy" id="428564"/>
    <lineage>
        <taxon>Eukaryota</taxon>
        <taxon>Metazoa</taxon>
        <taxon>Ecdysozoa</taxon>
        <taxon>Arthropoda</taxon>
        <taxon>Hexapoda</taxon>
        <taxon>Insecta</taxon>
        <taxon>Pterygota</taxon>
        <taxon>Neoptera</taxon>
        <taxon>Paraneoptera</taxon>
        <taxon>Hemiptera</taxon>
        <taxon>Sternorrhyncha</taxon>
        <taxon>Psylloidea</taxon>
        <taxon>Psyllidae</taxon>
        <taxon>Psyllinae</taxon>
        <taxon>Cacopsylla</taxon>
    </lineage>
</organism>
<evidence type="ECO:0000313" key="1">
    <source>
        <dbReference type="EMBL" id="CAG6710546.1"/>
    </source>
</evidence>
<dbReference type="AlphaFoldDB" id="A0A8D8UVG6"/>
<accession>A0A8D8UVG6</accession>